<sequence>MTSYNVIILFAIVAFVNSEIINFEECTYPEGTSLNCTIHEVRVNPCIEAAESKPCRIKQPSKASISFDYTANFQGDTLESCAYWTSKVIDLPLPGMDRNACATTTCPVQPGQKQTYHIELPISKTFPSKTYKVKWRLWNVQEQECCFIFQLKLHK</sequence>
<comment type="similarity">
    <text evidence="2">Belongs to the NPC2 family.</text>
</comment>
<evidence type="ECO:0000256" key="3">
    <source>
        <dbReference type="ARBA" id="ARBA00022525"/>
    </source>
</evidence>
<dbReference type="AlphaFoldDB" id="A0AA39KS37"/>
<feature type="signal peptide" evidence="4">
    <location>
        <begin position="1"/>
        <end position="18"/>
    </location>
</feature>
<feature type="domain" description="MD-2-related lipid-recognition" evidence="5">
    <location>
        <begin position="23"/>
        <end position="151"/>
    </location>
</feature>
<evidence type="ECO:0000256" key="1">
    <source>
        <dbReference type="ARBA" id="ARBA00004613"/>
    </source>
</evidence>
<comment type="subcellular location">
    <subcellularLocation>
        <location evidence="1">Secreted</location>
    </subcellularLocation>
</comment>
<dbReference type="GO" id="GO:0015918">
    <property type="term" value="P:sterol transport"/>
    <property type="evidence" value="ECO:0007669"/>
    <property type="project" value="InterPro"/>
</dbReference>
<dbReference type="EMBL" id="JAQQBS010000002">
    <property type="protein sequence ID" value="KAK0171775.1"/>
    <property type="molecule type" value="Genomic_DNA"/>
</dbReference>
<dbReference type="InterPro" id="IPR014756">
    <property type="entry name" value="Ig_E-set"/>
</dbReference>
<comment type="caution">
    <text evidence="6">The sequence shown here is derived from an EMBL/GenBank/DDBJ whole genome shotgun (WGS) entry which is preliminary data.</text>
</comment>
<keyword evidence="7" id="KW-1185">Reference proteome</keyword>
<dbReference type="InterPro" id="IPR039670">
    <property type="entry name" value="NPC2-like"/>
</dbReference>
<dbReference type="SUPFAM" id="SSF81296">
    <property type="entry name" value="E set domains"/>
    <property type="match status" value="1"/>
</dbReference>
<dbReference type="FunFam" id="2.60.40.770:FF:000001">
    <property type="entry name" value="NPC intracellular cholesterol transporter 2"/>
    <property type="match status" value="1"/>
</dbReference>
<dbReference type="Gene3D" id="2.60.40.770">
    <property type="match status" value="1"/>
</dbReference>
<name>A0AA39KS37_9HYME</name>
<evidence type="ECO:0000259" key="5">
    <source>
        <dbReference type="SMART" id="SM00737"/>
    </source>
</evidence>
<reference evidence="6" key="1">
    <citation type="journal article" date="2023" name="bioRxiv">
        <title>Scaffold-level genome assemblies of two parasitoid biocontrol wasps reveal the parthenogenesis mechanism and an associated novel virus.</title>
        <authorList>
            <person name="Inwood S."/>
            <person name="Skelly J."/>
            <person name="Guhlin J."/>
            <person name="Harrop T."/>
            <person name="Goldson S."/>
            <person name="Dearden P."/>
        </authorList>
    </citation>
    <scope>NUCLEOTIDE SEQUENCE</scope>
    <source>
        <strain evidence="6">Irish</strain>
        <tissue evidence="6">Whole body</tissue>
    </source>
</reference>
<dbReference type="PANTHER" id="PTHR11306">
    <property type="entry name" value="NIEMANN PICK TYPE C2 PROTEIN NPC2-RELATED"/>
    <property type="match status" value="1"/>
</dbReference>
<accession>A0AA39KS37</accession>
<dbReference type="PANTHER" id="PTHR11306:SF55">
    <property type="entry name" value="GEO08227P1-RELATED"/>
    <property type="match status" value="1"/>
</dbReference>
<dbReference type="GO" id="GO:0032934">
    <property type="term" value="F:sterol binding"/>
    <property type="evidence" value="ECO:0007669"/>
    <property type="project" value="InterPro"/>
</dbReference>
<evidence type="ECO:0000256" key="4">
    <source>
        <dbReference type="SAM" id="SignalP"/>
    </source>
</evidence>
<keyword evidence="4" id="KW-0732">Signal</keyword>
<keyword evidence="3" id="KW-0964">Secreted</keyword>
<dbReference type="SMART" id="SM00737">
    <property type="entry name" value="ML"/>
    <property type="match status" value="1"/>
</dbReference>
<dbReference type="GO" id="GO:0005576">
    <property type="term" value="C:extracellular region"/>
    <property type="evidence" value="ECO:0007669"/>
    <property type="project" value="UniProtKB-SubCell"/>
</dbReference>
<dbReference type="Proteomes" id="UP001168990">
    <property type="component" value="Unassembled WGS sequence"/>
</dbReference>
<evidence type="ECO:0000256" key="2">
    <source>
        <dbReference type="ARBA" id="ARBA00006370"/>
    </source>
</evidence>
<dbReference type="Pfam" id="PF02221">
    <property type="entry name" value="E1_DerP2_DerF2"/>
    <property type="match status" value="1"/>
</dbReference>
<evidence type="ECO:0000313" key="6">
    <source>
        <dbReference type="EMBL" id="KAK0171775.1"/>
    </source>
</evidence>
<evidence type="ECO:0000313" key="7">
    <source>
        <dbReference type="Proteomes" id="UP001168990"/>
    </source>
</evidence>
<gene>
    <name evidence="6" type="ORF">PV328_005182</name>
</gene>
<reference evidence="6" key="2">
    <citation type="submission" date="2023-03" db="EMBL/GenBank/DDBJ databases">
        <authorList>
            <person name="Inwood S.N."/>
            <person name="Skelly J.G."/>
            <person name="Guhlin J."/>
            <person name="Harrop T.W.R."/>
            <person name="Goldson S.G."/>
            <person name="Dearden P.K."/>
        </authorList>
    </citation>
    <scope>NUCLEOTIDE SEQUENCE</scope>
    <source>
        <strain evidence="6">Irish</strain>
        <tissue evidence="6">Whole body</tissue>
    </source>
</reference>
<feature type="chain" id="PRO_5041348401" description="MD-2-related lipid-recognition domain-containing protein" evidence="4">
    <location>
        <begin position="19"/>
        <end position="155"/>
    </location>
</feature>
<organism evidence="6 7">
    <name type="scientific">Microctonus aethiopoides</name>
    <dbReference type="NCBI Taxonomy" id="144406"/>
    <lineage>
        <taxon>Eukaryota</taxon>
        <taxon>Metazoa</taxon>
        <taxon>Ecdysozoa</taxon>
        <taxon>Arthropoda</taxon>
        <taxon>Hexapoda</taxon>
        <taxon>Insecta</taxon>
        <taxon>Pterygota</taxon>
        <taxon>Neoptera</taxon>
        <taxon>Endopterygota</taxon>
        <taxon>Hymenoptera</taxon>
        <taxon>Apocrita</taxon>
        <taxon>Ichneumonoidea</taxon>
        <taxon>Braconidae</taxon>
        <taxon>Euphorinae</taxon>
        <taxon>Microctonus</taxon>
    </lineage>
</organism>
<protein>
    <recommendedName>
        <fullName evidence="5">MD-2-related lipid-recognition domain-containing protein</fullName>
    </recommendedName>
</protein>
<dbReference type="InterPro" id="IPR003172">
    <property type="entry name" value="ML_dom"/>
</dbReference>
<proteinExistence type="inferred from homology"/>